<dbReference type="WBParaSite" id="nRc.2.0.1.t10703-RA">
    <property type="protein sequence ID" value="nRc.2.0.1.t10703-RA"/>
    <property type="gene ID" value="nRc.2.0.1.g10703"/>
</dbReference>
<protein>
    <recommendedName>
        <fullName evidence="1">L27 domain-containing protein</fullName>
    </recommendedName>
</protein>
<proteinExistence type="predicted"/>
<dbReference type="InterPro" id="IPR036892">
    <property type="entry name" value="L27_dom_sf"/>
</dbReference>
<accession>A0A915IAA4</accession>
<feature type="domain" description="L27" evidence="1">
    <location>
        <begin position="75"/>
        <end position="113"/>
    </location>
</feature>
<organism evidence="2 3">
    <name type="scientific">Romanomermis culicivorax</name>
    <name type="common">Nematode worm</name>
    <dbReference type="NCBI Taxonomy" id="13658"/>
    <lineage>
        <taxon>Eukaryota</taxon>
        <taxon>Metazoa</taxon>
        <taxon>Ecdysozoa</taxon>
        <taxon>Nematoda</taxon>
        <taxon>Enoplea</taxon>
        <taxon>Dorylaimia</taxon>
        <taxon>Mermithida</taxon>
        <taxon>Mermithoidea</taxon>
        <taxon>Mermithidae</taxon>
        <taxon>Romanomermis</taxon>
    </lineage>
</organism>
<evidence type="ECO:0000313" key="2">
    <source>
        <dbReference type="Proteomes" id="UP000887565"/>
    </source>
</evidence>
<evidence type="ECO:0000313" key="3">
    <source>
        <dbReference type="WBParaSite" id="nRc.2.0.1.t10703-RA"/>
    </source>
</evidence>
<dbReference type="Gene3D" id="1.10.287.650">
    <property type="entry name" value="L27 domain"/>
    <property type="match status" value="1"/>
</dbReference>
<dbReference type="InterPro" id="IPR014775">
    <property type="entry name" value="L27_C"/>
</dbReference>
<dbReference type="Pfam" id="PF02828">
    <property type="entry name" value="L27"/>
    <property type="match status" value="1"/>
</dbReference>
<keyword evidence="2" id="KW-1185">Reference proteome</keyword>
<dbReference type="AlphaFoldDB" id="A0A915IAA4"/>
<sequence>MTSKNGVNDFTSALSVLKDDVDTQLFTDTFRLYKILSNYISSLIASDITGEFSDTHFLSSSSDCSPADIPTPLRGSKRKEYNELFDLMNNPHFLNLLYIYDVVAQKRFGPILPEVPNEVDEDEGTDIKLIRLNKNQEPLGTTIKFKIKKTIVEYTSRVDQGLIIFSKRGSMAIVLFLSKIIGITLGQEQQITASHGVACKNEEKAEKILSDCVDKQHYWCSTTVEPYRRCRAER</sequence>
<dbReference type="Proteomes" id="UP000887565">
    <property type="component" value="Unplaced"/>
</dbReference>
<evidence type="ECO:0000259" key="1">
    <source>
        <dbReference type="Pfam" id="PF02828"/>
    </source>
</evidence>
<name>A0A915IAA4_ROMCU</name>
<reference evidence="3" key="1">
    <citation type="submission" date="2022-11" db="UniProtKB">
        <authorList>
            <consortium name="WormBaseParasite"/>
        </authorList>
    </citation>
    <scope>IDENTIFICATION</scope>
</reference>
<dbReference type="SUPFAM" id="SSF101288">
    <property type="entry name" value="L27 domain"/>
    <property type="match status" value="1"/>
</dbReference>